<gene>
    <name evidence="1" type="ORF">M076_1761</name>
</gene>
<accession>A0A015YES8</accession>
<protein>
    <submittedName>
        <fullName evidence="1">Uncharacterized protein</fullName>
    </submittedName>
</protein>
<sequence length="41" mass="4856">MTHTLFFSFVIEVAYCIYMQKENVFESLNNMLFTFLPIGSE</sequence>
<dbReference type="Proteomes" id="UP000022272">
    <property type="component" value="Unassembled WGS sequence"/>
</dbReference>
<reference evidence="1 2" key="1">
    <citation type="submission" date="2014-02" db="EMBL/GenBank/DDBJ databases">
        <authorList>
            <person name="Sears C."/>
            <person name="Carroll K."/>
            <person name="Sack B.R."/>
            <person name="Qadri F."/>
            <person name="Myers L.L."/>
            <person name="Chung G.-T."/>
            <person name="Escheverria P."/>
            <person name="Fraser C.M."/>
            <person name="Sadzewicz L."/>
            <person name="Shefchek K.A."/>
            <person name="Tallon L."/>
            <person name="Das S.P."/>
            <person name="Daugherty S."/>
            <person name="Mongodin E.F."/>
        </authorList>
    </citation>
    <scope>NUCLEOTIDE SEQUENCE [LARGE SCALE GENOMIC DNA]</scope>
    <source>
        <strain evidence="1 2">2-F-2 #4</strain>
    </source>
</reference>
<evidence type="ECO:0000313" key="1">
    <source>
        <dbReference type="EMBL" id="EXZ44980.1"/>
    </source>
</evidence>
<name>A0A015YES8_BACFG</name>
<dbReference type="EMBL" id="JGDM01000043">
    <property type="protein sequence ID" value="EXZ44980.1"/>
    <property type="molecule type" value="Genomic_DNA"/>
</dbReference>
<organism evidence="1 2">
    <name type="scientific">Bacteroides fragilis str. 2-F-2 #4</name>
    <dbReference type="NCBI Taxonomy" id="1339280"/>
    <lineage>
        <taxon>Bacteria</taxon>
        <taxon>Pseudomonadati</taxon>
        <taxon>Bacteroidota</taxon>
        <taxon>Bacteroidia</taxon>
        <taxon>Bacteroidales</taxon>
        <taxon>Bacteroidaceae</taxon>
        <taxon>Bacteroides</taxon>
    </lineage>
</organism>
<comment type="caution">
    <text evidence="1">The sequence shown here is derived from an EMBL/GenBank/DDBJ whole genome shotgun (WGS) entry which is preliminary data.</text>
</comment>
<evidence type="ECO:0000313" key="2">
    <source>
        <dbReference type="Proteomes" id="UP000022272"/>
    </source>
</evidence>
<proteinExistence type="predicted"/>
<dbReference type="AlphaFoldDB" id="A0A015YES8"/>